<dbReference type="InterPro" id="IPR036291">
    <property type="entry name" value="NAD(P)-bd_dom_sf"/>
</dbReference>
<dbReference type="PANTHER" id="PTHR43490">
    <property type="entry name" value="(+)-NEOMENTHOL DEHYDROGENASE"/>
    <property type="match status" value="1"/>
</dbReference>
<evidence type="ECO:0000256" key="2">
    <source>
        <dbReference type="ARBA" id="ARBA00022857"/>
    </source>
</evidence>
<name>A0A2P5F2K4_TREOI</name>
<evidence type="ECO:0000256" key="3">
    <source>
        <dbReference type="ARBA" id="ARBA00023002"/>
    </source>
</evidence>
<dbReference type="Pfam" id="PF13561">
    <property type="entry name" value="adh_short_C2"/>
    <property type="match status" value="1"/>
</dbReference>
<dbReference type="InterPro" id="IPR002347">
    <property type="entry name" value="SDR_fam"/>
</dbReference>
<organism evidence="4 5">
    <name type="scientific">Trema orientale</name>
    <name type="common">Charcoal tree</name>
    <name type="synonym">Celtis orientalis</name>
    <dbReference type="NCBI Taxonomy" id="63057"/>
    <lineage>
        <taxon>Eukaryota</taxon>
        <taxon>Viridiplantae</taxon>
        <taxon>Streptophyta</taxon>
        <taxon>Embryophyta</taxon>
        <taxon>Tracheophyta</taxon>
        <taxon>Spermatophyta</taxon>
        <taxon>Magnoliopsida</taxon>
        <taxon>eudicotyledons</taxon>
        <taxon>Gunneridae</taxon>
        <taxon>Pentapetalae</taxon>
        <taxon>rosids</taxon>
        <taxon>fabids</taxon>
        <taxon>Rosales</taxon>
        <taxon>Cannabaceae</taxon>
        <taxon>Trema</taxon>
    </lineage>
</organism>
<dbReference type="GO" id="GO:0016020">
    <property type="term" value="C:membrane"/>
    <property type="evidence" value="ECO:0007669"/>
    <property type="project" value="TreeGrafter"/>
</dbReference>
<dbReference type="STRING" id="63057.A0A2P5F2K4"/>
<accession>A0A2P5F2K4</accession>
<dbReference type="AlphaFoldDB" id="A0A2P5F2K4"/>
<dbReference type="Gene3D" id="3.40.50.720">
    <property type="entry name" value="NAD(P)-binding Rossmann-like Domain"/>
    <property type="match status" value="1"/>
</dbReference>
<keyword evidence="5" id="KW-1185">Reference proteome</keyword>
<keyword evidence="3" id="KW-0560">Oxidoreductase</keyword>
<dbReference type="InParanoid" id="A0A2P5F2K4"/>
<comment type="caution">
    <text evidence="4">The sequence shown here is derived from an EMBL/GenBank/DDBJ whole genome shotgun (WGS) entry which is preliminary data.</text>
</comment>
<protein>
    <submittedName>
        <fullName evidence="4">Glucose/ribitol dehydrogenase</fullName>
    </submittedName>
</protein>
<evidence type="ECO:0000313" key="5">
    <source>
        <dbReference type="Proteomes" id="UP000237000"/>
    </source>
</evidence>
<dbReference type="GO" id="GO:0016491">
    <property type="term" value="F:oxidoreductase activity"/>
    <property type="evidence" value="ECO:0007669"/>
    <property type="project" value="UniProtKB-KW"/>
</dbReference>
<dbReference type="PRINTS" id="PR00081">
    <property type="entry name" value="GDHRDH"/>
</dbReference>
<comment type="similarity">
    <text evidence="1">Belongs to the short-chain dehydrogenases/reductases (SDR) family.</text>
</comment>
<evidence type="ECO:0000313" key="4">
    <source>
        <dbReference type="EMBL" id="PON92024.1"/>
    </source>
</evidence>
<dbReference type="PANTHER" id="PTHR43490:SF91">
    <property type="entry name" value="NAD(P)-BINDING ROSSMANN-FOLD PROTEIN"/>
    <property type="match status" value="1"/>
</dbReference>
<sequence>MIITTSLILPFIDDQNIPNEWAKQVLSDVQNLTEEQLHKVITVFLKDFEEGLLEAKGWPIHISAYKISKAAMNAYTRILAKKYPNICTNSVHPGFVKTDITCNIGELTVTEGAEGPVRLALLPNAIGKPSGLLFYEHQVLPF</sequence>
<keyword evidence="2" id="KW-0521">NADP</keyword>
<dbReference type="Proteomes" id="UP000237000">
    <property type="component" value="Unassembled WGS sequence"/>
</dbReference>
<dbReference type="EMBL" id="JXTC01000069">
    <property type="protein sequence ID" value="PON92024.1"/>
    <property type="molecule type" value="Genomic_DNA"/>
</dbReference>
<dbReference type="OrthoDB" id="1933717at2759"/>
<reference evidence="5" key="1">
    <citation type="submission" date="2016-06" db="EMBL/GenBank/DDBJ databases">
        <title>Parallel loss of symbiosis genes in relatives of nitrogen-fixing non-legume Parasponia.</title>
        <authorList>
            <person name="Van Velzen R."/>
            <person name="Holmer R."/>
            <person name="Bu F."/>
            <person name="Rutten L."/>
            <person name="Van Zeijl A."/>
            <person name="Liu W."/>
            <person name="Santuari L."/>
            <person name="Cao Q."/>
            <person name="Sharma T."/>
            <person name="Shen D."/>
            <person name="Roswanjaya Y."/>
            <person name="Wardhani T."/>
            <person name="Kalhor M.S."/>
            <person name="Jansen J."/>
            <person name="Van den Hoogen J."/>
            <person name="Gungor B."/>
            <person name="Hartog M."/>
            <person name="Hontelez J."/>
            <person name="Verver J."/>
            <person name="Yang W.-C."/>
            <person name="Schijlen E."/>
            <person name="Repin R."/>
            <person name="Schilthuizen M."/>
            <person name="Schranz E."/>
            <person name="Heidstra R."/>
            <person name="Miyata K."/>
            <person name="Fedorova E."/>
            <person name="Kohlen W."/>
            <person name="Bisseling T."/>
            <person name="Smit S."/>
            <person name="Geurts R."/>
        </authorList>
    </citation>
    <scope>NUCLEOTIDE SEQUENCE [LARGE SCALE GENOMIC DNA]</scope>
    <source>
        <strain evidence="5">cv. RG33-2</strain>
    </source>
</reference>
<proteinExistence type="inferred from homology"/>
<gene>
    <name evidence="4" type="ORF">TorRG33x02_120960</name>
</gene>
<evidence type="ECO:0000256" key="1">
    <source>
        <dbReference type="ARBA" id="ARBA00006484"/>
    </source>
</evidence>
<dbReference type="SUPFAM" id="SSF51735">
    <property type="entry name" value="NAD(P)-binding Rossmann-fold domains"/>
    <property type="match status" value="1"/>
</dbReference>